<comment type="subunit">
    <text evidence="1">Homodimer.</text>
</comment>
<evidence type="ECO:0000256" key="4">
    <source>
        <dbReference type="ARBA" id="ARBA00022679"/>
    </source>
</evidence>
<comment type="similarity">
    <text evidence="7">Belongs to the class I-like SAM-binding methyltransferase superfamily. gTMT family.</text>
</comment>
<keyword evidence="5 7" id="KW-0949">S-adenosyl-L-methionine</keyword>
<reference evidence="9 10" key="1">
    <citation type="submission" date="2019-12" db="EMBL/GenBank/DDBJ databases">
        <authorList>
            <person name="Alioto T."/>
            <person name="Alioto T."/>
            <person name="Gomez Garrido J."/>
        </authorList>
    </citation>
    <scope>NUCLEOTIDE SEQUENCE [LARGE SCALE GENOMIC DNA]</scope>
</reference>
<comment type="pathway">
    <text evidence="6">Alkaloid biosynthesis; vindoline biosynthesis.</text>
</comment>
<accession>A0A8S0PKI8</accession>
<keyword evidence="3 7" id="KW-0489">Methyltransferase</keyword>
<proteinExistence type="inferred from homology"/>
<dbReference type="AlphaFoldDB" id="A0A8S0PKI8"/>
<name>A0A8S0PKI8_OLEEU</name>
<dbReference type="GO" id="GO:0009820">
    <property type="term" value="P:alkaloid metabolic process"/>
    <property type="evidence" value="ECO:0007669"/>
    <property type="project" value="UniProtKB-KW"/>
</dbReference>
<dbReference type="InterPro" id="IPR029063">
    <property type="entry name" value="SAM-dependent_MTases_sf"/>
</dbReference>
<dbReference type="CDD" id="cd02440">
    <property type="entry name" value="AdoMet_MTases"/>
    <property type="match status" value="1"/>
</dbReference>
<dbReference type="InterPro" id="IPR041698">
    <property type="entry name" value="Methyltransf_25"/>
</dbReference>
<dbReference type="PANTHER" id="PTHR44068:SF11">
    <property type="entry name" value="GERANYL DIPHOSPHATE 2-C-METHYLTRANSFERASE"/>
    <property type="match status" value="1"/>
</dbReference>
<dbReference type="OrthoDB" id="1724574at2759"/>
<feature type="region of interest" description="SAM motif I" evidence="7">
    <location>
        <begin position="149"/>
        <end position="158"/>
    </location>
</feature>
<keyword evidence="2" id="KW-0017">Alkaloid metabolism</keyword>
<feature type="domain" description="Methyltransferase" evidence="8">
    <location>
        <begin position="149"/>
        <end position="230"/>
    </location>
</feature>
<dbReference type="Gramene" id="OE9A113560T1">
    <property type="protein sequence ID" value="OE9A113560C1"/>
    <property type="gene ID" value="OE9A113560"/>
</dbReference>
<evidence type="ECO:0000256" key="3">
    <source>
        <dbReference type="ARBA" id="ARBA00022603"/>
    </source>
</evidence>
<evidence type="ECO:0000256" key="6">
    <source>
        <dbReference type="ARBA" id="ARBA00035109"/>
    </source>
</evidence>
<dbReference type="InterPro" id="IPR025774">
    <property type="entry name" value="PiNMT-like"/>
</dbReference>
<evidence type="ECO:0000256" key="1">
    <source>
        <dbReference type="ARBA" id="ARBA00011738"/>
    </source>
</evidence>
<comment type="caution">
    <text evidence="7">Lacks conserved residue(s) required for the propagation of feature annotation.</text>
</comment>
<evidence type="ECO:0000256" key="2">
    <source>
        <dbReference type="ARBA" id="ARBA00022589"/>
    </source>
</evidence>
<dbReference type="GO" id="GO:0008168">
    <property type="term" value="F:methyltransferase activity"/>
    <property type="evidence" value="ECO:0007669"/>
    <property type="project" value="UniProtKB-KW"/>
</dbReference>
<dbReference type="InterPro" id="IPR050447">
    <property type="entry name" value="Erg6_SMT_methyltransf"/>
</dbReference>
<dbReference type="PROSITE" id="PS51581">
    <property type="entry name" value="SAM_GTMT"/>
    <property type="match status" value="1"/>
</dbReference>
<keyword evidence="10" id="KW-1185">Reference proteome</keyword>
<evidence type="ECO:0000256" key="7">
    <source>
        <dbReference type="PROSITE-ProRule" id="PRU00914"/>
    </source>
</evidence>
<dbReference type="Pfam" id="PF13649">
    <property type="entry name" value="Methyltransf_25"/>
    <property type="match status" value="1"/>
</dbReference>
<dbReference type="SUPFAM" id="SSF53335">
    <property type="entry name" value="S-adenosyl-L-methionine-dependent methyltransferases"/>
    <property type="match status" value="1"/>
</dbReference>
<dbReference type="Proteomes" id="UP000594638">
    <property type="component" value="Unassembled WGS sequence"/>
</dbReference>
<evidence type="ECO:0000256" key="5">
    <source>
        <dbReference type="ARBA" id="ARBA00022691"/>
    </source>
</evidence>
<dbReference type="Gene3D" id="3.40.50.150">
    <property type="entry name" value="Vaccinia Virus protein VP39"/>
    <property type="match status" value="1"/>
</dbReference>
<sequence>MVGSCIGVCSTCKSGSTLQWGPSLHTFISRGQIGRSALVQLMNTTDSNRTKDIGIGKRRYINITAVSGDGKRMRPTVNAAATETLQKGIAEFYDESSGIWENVWGDHMHHGFYEPDSSVSLTDHRSAQIRMIEEALSFASISDDPPRQIVDVGCGIGGSSRYLAGKYGARCQGITLSPVQAQRAQALAAAQGLDDKVSFQVADALNQPFLDGQFDLVWSMESGEHMPDKTKVLFSLSPS</sequence>
<evidence type="ECO:0000313" key="10">
    <source>
        <dbReference type="Proteomes" id="UP000594638"/>
    </source>
</evidence>
<dbReference type="PANTHER" id="PTHR44068">
    <property type="entry name" value="ZGC:194242"/>
    <property type="match status" value="1"/>
</dbReference>
<feature type="region of interest" description="SAM motif II" evidence="7">
    <location>
        <begin position="212"/>
        <end position="220"/>
    </location>
</feature>
<dbReference type="EMBL" id="CACTIH010000093">
    <property type="protein sequence ID" value="CAA2953528.1"/>
    <property type="molecule type" value="Genomic_DNA"/>
</dbReference>
<organism evidence="9 10">
    <name type="scientific">Olea europaea subsp. europaea</name>
    <dbReference type="NCBI Taxonomy" id="158383"/>
    <lineage>
        <taxon>Eukaryota</taxon>
        <taxon>Viridiplantae</taxon>
        <taxon>Streptophyta</taxon>
        <taxon>Embryophyta</taxon>
        <taxon>Tracheophyta</taxon>
        <taxon>Spermatophyta</taxon>
        <taxon>Magnoliopsida</taxon>
        <taxon>eudicotyledons</taxon>
        <taxon>Gunneridae</taxon>
        <taxon>Pentapetalae</taxon>
        <taxon>asterids</taxon>
        <taxon>lamiids</taxon>
        <taxon>Lamiales</taxon>
        <taxon>Oleaceae</taxon>
        <taxon>Oleeae</taxon>
        <taxon>Olea</taxon>
    </lineage>
</organism>
<gene>
    <name evidence="9" type="ORF">OLEA9_A113560</name>
</gene>
<evidence type="ECO:0000313" key="9">
    <source>
        <dbReference type="EMBL" id="CAA2953528.1"/>
    </source>
</evidence>
<keyword evidence="4 7" id="KW-0808">Transferase</keyword>
<evidence type="ECO:0000259" key="8">
    <source>
        <dbReference type="Pfam" id="PF13649"/>
    </source>
</evidence>
<dbReference type="GO" id="GO:0032259">
    <property type="term" value="P:methylation"/>
    <property type="evidence" value="ECO:0007669"/>
    <property type="project" value="UniProtKB-UniRule"/>
</dbReference>
<comment type="caution">
    <text evidence="9">The sequence shown here is derived from an EMBL/GenBank/DDBJ whole genome shotgun (WGS) entry which is preliminary data.</text>
</comment>
<protein>
    <submittedName>
        <fullName evidence="9">Probable tocopherol O-methyltransferase, chloroplastic</fullName>
    </submittedName>
</protein>